<dbReference type="RefSeq" id="WP_095639073.1">
    <property type="nucleotide sequence ID" value="NZ_NSJZ01000002.1"/>
</dbReference>
<accession>A0A2A2GLK7</accession>
<evidence type="ECO:0008006" key="3">
    <source>
        <dbReference type="Google" id="ProtNLM"/>
    </source>
</evidence>
<reference evidence="1 2" key="1">
    <citation type="submission" date="2017-09" db="EMBL/GenBank/DDBJ databases">
        <title>Paracoccus alkalisoli sp. nov., isolated from saline alkaline soil.</title>
        <authorList>
            <person name="Dong X."/>
            <person name="Zhang G."/>
        </authorList>
    </citation>
    <scope>NUCLEOTIDE SEQUENCE [LARGE SCALE GENOMIC DNA]</scope>
    <source>
        <strain evidence="1 2">WN007</strain>
    </source>
</reference>
<dbReference type="SUPFAM" id="SSF63829">
    <property type="entry name" value="Calcium-dependent phosphotriesterase"/>
    <property type="match status" value="1"/>
</dbReference>
<comment type="caution">
    <text evidence="1">The sequence shown here is derived from an EMBL/GenBank/DDBJ whole genome shotgun (WGS) entry which is preliminary data.</text>
</comment>
<dbReference type="AlphaFoldDB" id="A0A2A2GLK7"/>
<gene>
    <name evidence="1" type="ORF">CK240_04235</name>
</gene>
<protein>
    <recommendedName>
        <fullName evidence="3">Peptidoglycan binding-like domain-containing protein</fullName>
    </recommendedName>
</protein>
<keyword evidence="2" id="KW-1185">Reference proteome</keyword>
<dbReference type="OrthoDB" id="5395100at2"/>
<sequence length="450" mass="46708">MALATAARAEVPVSSGDTPGFDIIYNVPPVQSIALDVPAGRLFAAVAPADGAPDGGSSIVEWHMLPLRRAALWRTETILSDIELSPDGLVYGAGQRSAPPGGYASGASRSGMVITVDPARPENGPAVFVSFPDNVRVDFSRYNQAAHDGGSRIFVTTPTQFTVTAYPEQFDQGETPLELRLRCGVPAQFSLFGPADRLGYVASTADGAMLEAGLVQPGAVKAPPGECFRVANVFGYKKEPPTLNSVVHAVLRDPSGGVDAVLALEPNTGTLHALGLDSEAQQLSRTDWVDLEGGAPGAFAFLAASRDGSVIFVGGPAQENILRFQRKGGSLVPTGILRTGTGLRQIEISPDGTLAALVMRGADNLDRIHLIHSPGALEEGSASLPFGGDTLRLIQSELNGAGFDVGPADGILGPRTASAISRAGVEDISIESGGIDLKSIIEGVFLTPPE</sequence>
<dbReference type="EMBL" id="NSJZ01000002">
    <property type="protein sequence ID" value="PAU98391.1"/>
    <property type="molecule type" value="Genomic_DNA"/>
</dbReference>
<evidence type="ECO:0000313" key="1">
    <source>
        <dbReference type="EMBL" id="PAU98391.1"/>
    </source>
</evidence>
<evidence type="ECO:0000313" key="2">
    <source>
        <dbReference type="Proteomes" id="UP000218023"/>
    </source>
</evidence>
<proteinExistence type="predicted"/>
<name>A0A2A2GLK7_9RHOB</name>
<dbReference type="Proteomes" id="UP000218023">
    <property type="component" value="Unassembled WGS sequence"/>
</dbReference>
<organism evidence="1 2">
    <name type="scientific">Paracoccus salipaludis</name>
    <dbReference type="NCBI Taxonomy" id="2032623"/>
    <lineage>
        <taxon>Bacteria</taxon>
        <taxon>Pseudomonadati</taxon>
        <taxon>Pseudomonadota</taxon>
        <taxon>Alphaproteobacteria</taxon>
        <taxon>Rhodobacterales</taxon>
        <taxon>Paracoccaceae</taxon>
        <taxon>Paracoccus</taxon>
    </lineage>
</organism>